<comment type="caution">
    <text evidence="1">The sequence shown here is derived from an EMBL/GenBank/DDBJ whole genome shotgun (WGS) entry which is preliminary data.</text>
</comment>
<organism evidence="1 2">
    <name type="scientific">Crotalaria pallida</name>
    <name type="common">Smooth rattlebox</name>
    <name type="synonym">Crotalaria striata</name>
    <dbReference type="NCBI Taxonomy" id="3830"/>
    <lineage>
        <taxon>Eukaryota</taxon>
        <taxon>Viridiplantae</taxon>
        <taxon>Streptophyta</taxon>
        <taxon>Embryophyta</taxon>
        <taxon>Tracheophyta</taxon>
        <taxon>Spermatophyta</taxon>
        <taxon>Magnoliopsida</taxon>
        <taxon>eudicotyledons</taxon>
        <taxon>Gunneridae</taxon>
        <taxon>Pentapetalae</taxon>
        <taxon>rosids</taxon>
        <taxon>fabids</taxon>
        <taxon>Fabales</taxon>
        <taxon>Fabaceae</taxon>
        <taxon>Papilionoideae</taxon>
        <taxon>50 kb inversion clade</taxon>
        <taxon>genistoids sensu lato</taxon>
        <taxon>core genistoids</taxon>
        <taxon>Crotalarieae</taxon>
        <taxon>Crotalaria</taxon>
    </lineage>
</organism>
<sequence length="135" mass="14787">MSACPCCALLHTGQRFGLHNKDKIDVQYYMSANVLVSQLLFAIHTFSFFSQPLPPRLSTPAATVAVAPHAAAVRFSLRFVCFVSSLTAGRTPPTHPYRCRASHRHRHRPAIVAPHAATIAIHSAVVSLSLRFVCL</sequence>
<keyword evidence="2" id="KW-1185">Reference proteome</keyword>
<gene>
    <name evidence="1" type="ORF">RIF29_41785</name>
</gene>
<dbReference type="EMBL" id="JAYWIO010000008">
    <property type="protein sequence ID" value="KAK7246914.1"/>
    <property type="molecule type" value="Genomic_DNA"/>
</dbReference>
<protein>
    <submittedName>
        <fullName evidence="1">Uncharacterized protein</fullName>
    </submittedName>
</protein>
<dbReference type="AlphaFoldDB" id="A0AAN9HRV5"/>
<evidence type="ECO:0000313" key="2">
    <source>
        <dbReference type="Proteomes" id="UP001372338"/>
    </source>
</evidence>
<name>A0AAN9HRV5_CROPI</name>
<dbReference type="Proteomes" id="UP001372338">
    <property type="component" value="Unassembled WGS sequence"/>
</dbReference>
<evidence type="ECO:0000313" key="1">
    <source>
        <dbReference type="EMBL" id="KAK7246914.1"/>
    </source>
</evidence>
<accession>A0AAN9HRV5</accession>
<reference evidence="1 2" key="1">
    <citation type="submission" date="2024-01" db="EMBL/GenBank/DDBJ databases">
        <title>The genomes of 5 underutilized Papilionoideae crops provide insights into root nodulation and disease resistanc.</title>
        <authorList>
            <person name="Yuan L."/>
        </authorList>
    </citation>
    <scope>NUCLEOTIDE SEQUENCE [LARGE SCALE GENOMIC DNA]</scope>
    <source>
        <strain evidence="1">ZHUSHIDOU_FW_LH</strain>
        <tissue evidence="1">Leaf</tissue>
    </source>
</reference>
<proteinExistence type="predicted"/>